<keyword evidence="1" id="KW-0732">Signal</keyword>
<sequence length="160" mass="17803">MSIKLGRRATLYYSTIALLFSVIAPLSASADAATVTLDTYKNFSNQEIVLSQSVIFKDDTAYTDVSVTVKRVKFSINGLENPFNANYYNRLVWTSDENTPSIENTLSVKIAPKTGSLYGSSSYENLSLIKQKINSDSKVYGWIQLESKEWTKAGSAIIKY</sequence>
<dbReference type="RefSeq" id="WP_190299458.1">
    <property type="nucleotide sequence ID" value="NZ_CP061172.1"/>
</dbReference>
<gene>
    <name evidence="2" type="ORF">IAQ67_13645</name>
</gene>
<evidence type="ECO:0000313" key="3">
    <source>
        <dbReference type="Proteomes" id="UP000516384"/>
    </source>
</evidence>
<protein>
    <recommendedName>
        <fullName evidence="4">Enoyl-CoA hydratase</fullName>
    </recommendedName>
</protein>
<evidence type="ECO:0000313" key="2">
    <source>
        <dbReference type="EMBL" id="QNR69959.1"/>
    </source>
</evidence>
<feature type="signal peptide" evidence="1">
    <location>
        <begin position="1"/>
        <end position="32"/>
    </location>
</feature>
<evidence type="ECO:0008006" key="4">
    <source>
        <dbReference type="Google" id="ProtNLM"/>
    </source>
</evidence>
<proteinExistence type="predicted"/>
<evidence type="ECO:0000256" key="1">
    <source>
        <dbReference type="SAM" id="SignalP"/>
    </source>
</evidence>
<organism evidence="2 3">
    <name type="scientific">Paenibacillus peoriae</name>
    <dbReference type="NCBI Taxonomy" id="59893"/>
    <lineage>
        <taxon>Bacteria</taxon>
        <taxon>Bacillati</taxon>
        <taxon>Bacillota</taxon>
        <taxon>Bacilli</taxon>
        <taxon>Bacillales</taxon>
        <taxon>Paenibacillaceae</taxon>
        <taxon>Paenibacillus</taxon>
    </lineage>
</organism>
<dbReference type="EMBL" id="CP061172">
    <property type="protein sequence ID" value="QNR69959.1"/>
    <property type="molecule type" value="Genomic_DNA"/>
</dbReference>
<accession>A0A7H0YFV1</accession>
<dbReference type="AlphaFoldDB" id="A0A7H0YFV1"/>
<dbReference type="Proteomes" id="UP000516384">
    <property type="component" value="Chromosome"/>
</dbReference>
<feature type="chain" id="PRO_5028877375" description="Enoyl-CoA hydratase" evidence="1">
    <location>
        <begin position="33"/>
        <end position="160"/>
    </location>
</feature>
<name>A0A7H0YFV1_9BACL</name>
<reference evidence="2 3" key="1">
    <citation type="submission" date="2020-09" db="EMBL/GenBank/DDBJ databases">
        <title>Characterization of Paenibacillus peoriae strain ZF390 with broad-spectrum antimicrobial activity as a potential biocontrol agent.</title>
        <authorList>
            <person name="Li L."/>
            <person name="Zhao Y."/>
            <person name="Li B."/>
            <person name="Xie X."/>
        </authorList>
    </citation>
    <scope>NUCLEOTIDE SEQUENCE [LARGE SCALE GENOMIC DNA]</scope>
    <source>
        <strain evidence="2 3">ZF390</strain>
    </source>
</reference>